<proteinExistence type="predicted"/>
<dbReference type="EMBL" id="LAZR01032852">
    <property type="protein sequence ID" value="KKL49737.1"/>
    <property type="molecule type" value="Genomic_DNA"/>
</dbReference>
<dbReference type="AlphaFoldDB" id="A0A0F9FF42"/>
<gene>
    <name evidence="1" type="ORF">LCGC14_2312480</name>
</gene>
<sequence>MRTHGARIEITNEFLLEILDFKGGAIHNVYQDQEYFKPDRFYIILEHPDLPEIEPGMMATTIVPTMQSTYGEDGSLIKVERIDPPKLPECDHEWVCADNEVVSGCEVCIKCKTIRAAWRLQPDEDTEKPVTG</sequence>
<protein>
    <submittedName>
        <fullName evidence="1">Uncharacterized protein</fullName>
    </submittedName>
</protein>
<organism evidence="1">
    <name type="scientific">marine sediment metagenome</name>
    <dbReference type="NCBI Taxonomy" id="412755"/>
    <lineage>
        <taxon>unclassified sequences</taxon>
        <taxon>metagenomes</taxon>
        <taxon>ecological metagenomes</taxon>
    </lineage>
</organism>
<comment type="caution">
    <text evidence="1">The sequence shown here is derived from an EMBL/GenBank/DDBJ whole genome shotgun (WGS) entry which is preliminary data.</text>
</comment>
<accession>A0A0F9FF42</accession>
<reference evidence="1" key="1">
    <citation type="journal article" date="2015" name="Nature">
        <title>Complex archaea that bridge the gap between prokaryotes and eukaryotes.</title>
        <authorList>
            <person name="Spang A."/>
            <person name="Saw J.H."/>
            <person name="Jorgensen S.L."/>
            <person name="Zaremba-Niedzwiedzka K."/>
            <person name="Martijn J."/>
            <person name="Lind A.E."/>
            <person name="van Eijk R."/>
            <person name="Schleper C."/>
            <person name="Guy L."/>
            <person name="Ettema T.J."/>
        </authorList>
    </citation>
    <scope>NUCLEOTIDE SEQUENCE</scope>
</reference>
<name>A0A0F9FF42_9ZZZZ</name>
<evidence type="ECO:0000313" key="1">
    <source>
        <dbReference type="EMBL" id="KKL49737.1"/>
    </source>
</evidence>